<accession>A0A7J8HS72</accession>
<protein>
    <submittedName>
        <fullName evidence="1">Uncharacterized protein</fullName>
    </submittedName>
</protein>
<dbReference type="Proteomes" id="UP000593571">
    <property type="component" value="Unassembled WGS sequence"/>
</dbReference>
<gene>
    <name evidence="1" type="ORF">HJG63_011046</name>
</gene>
<proteinExistence type="predicted"/>
<dbReference type="EMBL" id="JACASE010000004">
    <property type="protein sequence ID" value="KAF6474928.1"/>
    <property type="molecule type" value="Genomic_DNA"/>
</dbReference>
<keyword evidence="2" id="KW-1185">Reference proteome</keyword>
<comment type="caution">
    <text evidence="1">The sequence shown here is derived from an EMBL/GenBank/DDBJ whole genome shotgun (WGS) entry which is preliminary data.</text>
</comment>
<evidence type="ECO:0000313" key="1">
    <source>
        <dbReference type="EMBL" id="KAF6474928.1"/>
    </source>
</evidence>
<dbReference type="AlphaFoldDB" id="A0A7J8HS72"/>
<organism evidence="1 2">
    <name type="scientific">Rousettus aegyptiacus</name>
    <name type="common">Egyptian fruit bat</name>
    <name type="synonym">Pteropus aegyptiacus</name>
    <dbReference type="NCBI Taxonomy" id="9407"/>
    <lineage>
        <taxon>Eukaryota</taxon>
        <taxon>Metazoa</taxon>
        <taxon>Chordata</taxon>
        <taxon>Craniata</taxon>
        <taxon>Vertebrata</taxon>
        <taxon>Euteleostomi</taxon>
        <taxon>Mammalia</taxon>
        <taxon>Eutheria</taxon>
        <taxon>Laurasiatheria</taxon>
        <taxon>Chiroptera</taxon>
        <taxon>Yinpterochiroptera</taxon>
        <taxon>Pteropodoidea</taxon>
        <taxon>Pteropodidae</taxon>
        <taxon>Rousettinae</taxon>
        <taxon>Rousettus</taxon>
    </lineage>
</organism>
<sequence>MGLNFQVQFLQVTDFQIPFVLSILISADKAMFLPRVVFSQGLFNSSAMSAFTAELVCTNIRIFCYLLPLLAYTVSGKRTSEKIDACNNVSYMFRGWKSLDCSSEKDKLNVQEMLEVTLRRACKKQGELRNEWRNL</sequence>
<name>A0A7J8HS72_ROUAE</name>
<reference evidence="1 2" key="1">
    <citation type="journal article" date="2020" name="Nature">
        <title>Six reference-quality genomes reveal evolution of bat adaptations.</title>
        <authorList>
            <person name="Jebb D."/>
            <person name="Huang Z."/>
            <person name="Pippel M."/>
            <person name="Hughes G.M."/>
            <person name="Lavrichenko K."/>
            <person name="Devanna P."/>
            <person name="Winkler S."/>
            <person name="Jermiin L.S."/>
            <person name="Skirmuntt E.C."/>
            <person name="Katzourakis A."/>
            <person name="Burkitt-Gray L."/>
            <person name="Ray D.A."/>
            <person name="Sullivan K.A.M."/>
            <person name="Roscito J.G."/>
            <person name="Kirilenko B.M."/>
            <person name="Davalos L.M."/>
            <person name="Corthals A.P."/>
            <person name="Power M.L."/>
            <person name="Jones G."/>
            <person name="Ransome R.D."/>
            <person name="Dechmann D.K.N."/>
            <person name="Locatelli A.G."/>
            <person name="Puechmaille S.J."/>
            <person name="Fedrigo O."/>
            <person name="Jarvis E.D."/>
            <person name="Hiller M."/>
            <person name="Vernes S.C."/>
            <person name="Myers E.W."/>
            <person name="Teeling E.C."/>
        </authorList>
    </citation>
    <scope>NUCLEOTIDE SEQUENCE [LARGE SCALE GENOMIC DNA]</scope>
    <source>
        <strain evidence="1">MRouAeg1</strain>
        <tissue evidence="1">Muscle</tissue>
    </source>
</reference>
<evidence type="ECO:0000313" key="2">
    <source>
        <dbReference type="Proteomes" id="UP000593571"/>
    </source>
</evidence>